<dbReference type="GO" id="GO:0008270">
    <property type="term" value="F:zinc ion binding"/>
    <property type="evidence" value="ECO:0007669"/>
    <property type="project" value="UniProtKB-KW"/>
</dbReference>
<keyword evidence="4" id="KW-1185">Reference proteome</keyword>
<dbReference type="SUPFAM" id="SSF57850">
    <property type="entry name" value="RING/U-box"/>
    <property type="match status" value="1"/>
</dbReference>
<proteinExistence type="predicted"/>
<protein>
    <recommendedName>
        <fullName evidence="2">RING-type domain-containing protein</fullName>
    </recommendedName>
</protein>
<gene>
    <name evidence="3" type="ORF">yc1106_00110</name>
</gene>
<dbReference type="CDD" id="cd16448">
    <property type="entry name" value="RING-H2"/>
    <property type="match status" value="1"/>
</dbReference>
<dbReference type="EMBL" id="CP089274">
    <property type="protein sequence ID" value="USP72836.1"/>
    <property type="molecule type" value="Genomic_DNA"/>
</dbReference>
<sequence length="405" mass="46558">MSDHPSEPDLRASPTLKQELKGLVCMRMHNLRDMHKYRKSENKLDDLFSLEPESLRKLEKQRFHHDWRLENMTDAEVVQEAVAARQWLLVVLECQGMIMAQDQEIRVITLAIKKQLKGLQTEWTDKERLYIALTEISLSSPRERLQAAHVLALHRNLMERLQDISKAAAIHNERMQRKPHDTDGFLEVLQGIMDRAHASVVDHFACAIPLSQLSDASDPTVMDDNAMCCPICQHSYSNLSEFSVEELLDDYPVRIKHCGHVVGKACLERWMDTPKIDEAKYPYRTCPLCRVKVEGVKDPAAPRGLKEHLKKDRRAMEALFELTFGFGMDREDSVVALLSCMSEEIACTELLHEVEHNGGDKESVMVLTEKLEELQQEKRVWGFRGDGAWIPLRKEWVDSGVARRV</sequence>
<evidence type="ECO:0000256" key="1">
    <source>
        <dbReference type="PROSITE-ProRule" id="PRU00175"/>
    </source>
</evidence>
<organism evidence="3 4">
    <name type="scientific">Curvularia clavata</name>
    <dbReference type="NCBI Taxonomy" id="95742"/>
    <lineage>
        <taxon>Eukaryota</taxon>
        <taxon>Fungi</taxon>
        <taxon>Dikarya</taxon>
        <taxon>Ascomycota</taxon>
        <taxon>Pezizomycotina</taxon>
        <taxon>Dothideomycetes</taxon>
        <taxon>Pleosporomycetidae</taxon>
        <taxon>Pleosporales</taxon>
        <taxon>Pleosporineae</taxon>
        <taxon>Pleosporaceae</taxon>
        <taxon>Curvularia</taxon>
    </lineage>
</organism>
<evidence type="ECO:0000313" key="3">
    <source>
        <dbReference type="EMBL" id="USP72836.1"/>
    </source>
</evidence>
<dbReference type="Gene3D" id="3.30.40.10">
    <property type="entry name" value="Zinc/RING finger domain, C3HC4 (zinc finger)"/>
    <property type="match status" value="1"/>
</dbReference>
<dbReference type="InterPro" id="IPR013083">
    <property type="entry name" value="Znf_RING/FYVE/PHD"/>
</dbReference>
<keyword evidence="1" id="KW-0479">Metal-binding</keyword>
<accession>A0A9Q8YZ84</accession>
<name>A0A9Q8YZ84_CURCL</name>
<dbReference type="VEuPathDB" id="FungiDB:yc1106_00110"/>
<feature type="domain" description="RING-type" evidence="2">
    <location>
        <begin position="229"/>
        <end position="290"/>
    </location>
</feature>
<keyword evidence="1" id="KW-0863">Zinc-finger</keyword>
<dbReference type="PROSITE" id="PS50089">
    <property type="entry name" value="ZF_RING_2"/>
    <property type="match status" value="1"/>
</dbReference>
<reference evidence="3" key="1">
    <citation type="submission" date="2021-12" db="EMBL/GenBank/DDBJ databases">
        <title>Curvularia clavata genome.</title>
        <authorList>
            <person name="Cao Y."/>
        </authorList>
    </citation>
    <scope>NUCLEOTIDE SEQUENCE</scope>
    <source>
        <strain evidence="3">Yc1106</strain>
    </source>
</reference>
<dbReference type="Proteomes" id="UP001056012">
    <property type="component" value="Chromosome 1"/>
</dbReference>
<evidence type="ECO:0000259" key="2">
    <source>
        <dbReference type="PROSITE" id="PS50089"/>
    </source>
</evidence>
<keyword evidence="1" id="KW-0862">Zinc</keyword>
<evidence type="ECO:0000313" key="4">
    <source>
        <dbReference type="Proteomes" id="UP001056012"/>
    </source>
</evidence>
<dbReference type="OrthoDB" id="8062037at2759"/>
<dbReference type="InterPro" id="IPR001841">
    <property type="entry name" value="Znf_RING"/>
</dbReference>
<dbReference type="AlphaFoldDB" id="A0A9Q8YZ84"/>